<dbReference type="STRING" id="316055.RPE_1914"/>
<evidence type="ECO:0000313" key="1">
    <source>
        <dbReference type="EMBL" id="ABJ05858.1"/>
    </source>
</evidence>
<gene>
    <name evidence="1" type="ordered locus">RPE_1914</name>
</gene>
<dbReference type="CDD" id="cd08054">
    <property type="entry name" value="gp6"/>
    <property type="match status" value="1"/>
</dbReference>
<protein>
    <submittedName>
        <fullName evidence="1">PhiE125 gp8 family protein</fullName>
    </submittedName>
</protein>
<dbReference type="EMBL" id="CP000463">
    <property type="protein sequence ID" value="ABJ05858.1"/>
    <property type="molecule type" value="Genomic_DNA"/>
</dbReference>
<dbReference type="Pfam" id="PF05135">
    <property type="entry name" value="Phage_connect_1"/>
    <property type="match status" value="1"/>
</dbReference>
<dbReference type="NCBIfam" id="TIGR01560">
    <property type="entry name" value="put_DNA_pack"/>
    <property type="match status" value="1"/>
</dbReference>
<dbReference type="Gene3D" id="1.10.3230.30">
    <property type="entry name" value="Phage gp6-like head-tail connector protein"/>
    <property type="match status" value="1"/>
</dbReference>
<dbReference type="eggNOG" id="ENOG5032SBG">
    <property type="taxonomic scope" value="Bacteria"/>
</dbReference>
<dbReference type="AlphaFoldDB" id="Q07QC6"/>
<reference evidence="1" key="1">
    <citation type="submission" date="2006-09" db="EMBL/GenBank/DDBJ databases">
        <title>Complete sequence of Rhodopseudomonas palustris BisA53.</title>
        <authorList>
            <consortium name="US DOE Joint Genome Institute"/>
            <person name="Copeland A."/>
            <person name="Lucas S."/>
            <person name="Lapidus A."/>
            <person name="Barry K."/>
            <person name="Detter J.C."/>
            <person name="Glavina del Rio T."/>
            <person name="Hammon N."/>
            <person name="Israni S."/>
            <person name="Dalin E."/>
            <person name="Tice H."/>
            <person name="Pitluck S."/>
            <person name="Chain P."/>
            <person name="Malfatti S."/>
            <person name="Shin M."/>
            <person name="Vergez L."/>
            <person name="Schmutz J."/>
            <person name="Larimer F."/>
            <person name="Land M."/>
            <person name="Hauser L."/>
            <person name="Pelletier D.A."/>
            <person name="Kyrpides N."/>
            <person name="Kim E."/>
            <person name="Harwood C.S."/>
            <person name="Oda Y."/>
            <person name="Richardson P."/>
        </authorList>
    </citation>
    <scope>NUCLEOTIDE SEQUENCE [LARGE SCALE GENOMIC DNA]</scope>
    <source>
        <strain evidence="1">BisA53</strain>
    </source>
</reference>
<dbReference type="OrthoDB" id="7597216at2"/>
<dbReference type="KEGG" id="rpe:RPE_1914"/>
<accession>Q07QC6</accession>
<name>Q07QC6_RHOP5</name>
<dbReference type="NCBIfam" id="TIGR02215">
    <property type="entry name" value="phage_chp_gp8"/>
    <property type="match status" value="1"/>
</dbReference>
<organism evidence="1">
    <name type="scientific">Rhodopseudomonas palustris (strain BisA53)</name>
    <dbReference type="NCBI Taxonomy" id="316055"/>
    <lineage>
        <taxon>Bacteria</taxon>
        <taxon>Pseudomonadati</taxon>
        <taxon>Pseudomonadota</taxon>
        <taxon>Alphaproteobacteria</taxon>
        <taxon>Hyphomicrobiales</taxon>
        <taxon>Nitrobacteraceae</taxon>
        <taxon>Rhodopseudomonas</taxon>
    </lineage>
</organism>
<dbReference type="HOGENOM" id="CLU_085951_0_2_5"/>
<dbReference type="InterPro" id="IPR006450">
    <property type="entry name" value="Phage_HK97_gp6-like"/>
</dbReference>
<proteinExistence type="predicted"/>
<dbReference type="InterPro" id="IPR011738">
    <property type="entry name" value="Phage_CHP"/>
</dbReference>
<dbReference type="InterPro" id="IPR021146">
    <property type="entry name" value="Phage_gp6-like_head-tail"/>
</dbReference>
<sequence>MSAMRLQGPTVEPWTVEEAKSFLRVTHDADDAVIGALIAAARAQIEALTRRALLVQRWRLTLDRWPADRCIAWRIGPLRTLLAARVYDMAGVAQPVDPAGFVLDTSSDRLIAPLAPPVPGRCHAGIELDAELGFGSAPSEVPEPLRHAVRTLAAHWYDHRGLIASGGGAMLPANVAAMIASYRGLAL</sequence>